<evidence type="ECO:0000259" key="1">
    <source>
        <dbReference type="PROSITE" id="PS50994"/>
    </source>
</evidence>
<accession>A0A7M5V4W7</accession>
<name>A0A7M5V4W7_9CNID</name>
<evidence type="ECO:0000313" key="2">
    <source>
        <dbReference type="EnsemblMetazoa" id="CLYHEMP009868.1"/>
    </source>
</evidence>
<dbReference type="InterPro" id="IPR058913">
    <property type="entry name" value="Integrase_dom_put"/>
</dbReference>
<protein>
    <recommendedName>
        <fullName evidence="1">Integrase catalytic domain-containing protein</fullName>
    </recommendedName>
</protein>
<evidence type="ECO:0000313" key="3">
    <source>
        <dbReference type="Proteomes" id="UP000594262"/>
    </source>
</evidence>
<organism evidence="2 3">
    <name type="scientific">Clytia hemisphaerica</name>
    <dbReference type="NCBI Taxonomy" id="252671"/>
    <lineage>
        <taxon>Eukaryota</taxon>
        <taxon>Metazoa</taxon>
        <taxon>Cnidaria</taxon>
        <taxon>Hydrozoa</taxon>
        <taxon>Hydroidolina</taxon>
        <taxon>Leptothecata</taxon>
        <taxon>Obeliida</taxon>
        <taxon>Clytiidae</taxon>
        <taxon>Clytia</taxon>
    </lineage>
</organism>
<dbReference type="InterPro" id="IPR036397">
    <property type="entry name" value="RNaseH_sf"/>
</dbReference>
<dbReference type="SUPFAM" id="SSF53098">
    <property type="entry name" value="Ribonuclease H-like"/>
    <property type="match status" value="1"/>
</dbReference>
<reference evidence="2" key="1">
    <citation type="submission" date="2021-01" db="UniProtKB">
        <authorList>
            <consortium name="EnsemblMetazoa"/>
        </authorList>
    </citation>
    <scope>IDENTIFICATION</scope>
</reference>
<dbReference type="Gene3D" id="3.30.420.10">
    <property type="entry name" value="Ribonuclease H-like superfamily/Ribonuclease H"/>
    <property type="match status" value="1"/>
</dbReference>
<dbReference type="PROSITE" id="PS50994">
    <property type="entry name" value="INTEGRASE"/>
    <property type="match status" value="1"/>
</dbReference>
<dbReference type="InterPro" id="IPR012337">
    <property type="entry name" value="RNaseH-like_sf"/>
</dbReference>
<dbReference type="GO" id="GO:0003676">
    <property type="term" value="F:nucleic acid binding"/>
    <property type="evidence" value="ECO:0007669"/>
    <property type="project" value="InterPro"/>
</dbReference>
<sequence>VVNEILVDHPNTGYKKMRGFLLARGLILQERRVREAMRRVDPEGVIVRSLQSRVVLRRKYRVAGPLSLWHMDGNHKLISYRMVIHGCIDGYSRRIIYLSCANNNQAATVLEFFKKAICIHGLPSRVRGDHGGENVDVARLMLMHPLRGLGRGSFIASKSVHNQRIERLWVDVYHGATKLFQTIFLSLENTGNLNLSSEIDLFALHFVYITKINKSLKAFVNGWNHHPLSTENNKTPNQLWISGLHKIAGTGSKIDEEIWEPKTDEEAMYYGIDRSSNVDNTRQEDEYKHVFVPSIEPNVPEDLMIVINNSFGPLVDSDADEDHGVSTYLRLRNFLYSCISALNLSRVFVNFCRNKANDKKLL</sequence>
<dbReference type="AlphaFoldDB" id="A0A7M5V4W7"/>
<dbReference type="OrthoDB" id="2686689at2759"/>
<dbReference type="InterPro" id="IPR001584">
    <property type="entry name" value="Integrase_cat-core"/>
</dbReference>
<proteinExistence type="predicted"/>
<dbReference type="Pfam" id="PF24764">
    <property type="entry name" value="rva_4"/>
    <property type="match status" value="1"/>
</dbReference>
<dbReference type="Proteomes" id="UP000594262">
    <property type="component" value="Unplaced"/>
</dbReference>
<dbReference type="GO" id="GO:0015074">
    <property type="term" value="P:DNA integration"/>
    <property type="evidence" value="ECO:0007669"/>
    <property type="project" value="InterPro"/>
</dbReference>
<feature type="domain" description="Integrase catalytic" evidence="1">
    <location>
        <begin position="61"/>
        <end position="244"/>
    </location>
</feature>
<dbReference type="PANTHER" id="PTHR46791:SF5">
    <property type="entry name" value="CLR5 DOMAIN-CONTAINING PROTEIN-RELATED"/>
    <property type="match status" value="1"/>
</dbReference>
<dbReference type="PANTHER" id="PTHR46791">
    <property type="entry name" value="EXPRESSED PROTEIN"/>
    <property type="match status" value="1"/>
</dbReference>
<dbReference type="EnsemblMetazoa" id="CLYHEMT009868.1">
    <property type="protein sequence ID" value="CLYHEMP009868.1"/>
    <property type="gene ID" value="CLYHEMG009868"/>
</dbReference>
<keyword evidence="3" id="KW-1185">Reference proteome</keyword>